<comment type="caution">
    <text evidence="1">The sequence shown here is derived from an EMBL/GenBank/DDBJ whole genome shotgun (WGS) entry which is preliminary data.</text>
</comment>
<sequence>MPMIGNSMVGMEKEPKNGTAIPGKRKCDEGWDEVLITEIENQKQQKKQKLGVNNVEYFGKIILVFGLFAVVVFSIEVEINDDDSGNVWRLINLYASFIDSVRKLQWEELFQYRQQCAAADWMIWGDFNDLLGADEKQGGHHRETWSLKAFRDFVSKLEAVDVGFVGSPREGKGTLSQAFKIHLAIDVKIKMTLLRNLFSIFKDSFNLMEQAISGSSNTPGIQRDECRHILGFSNSLEEGKYLGMPYIIGRSKRGALKYIEDLVVKKVASWAGNFTNHAGREVLAKHVLLALPIYAMTCVKLLVGIC</sequence>
<reference evidence="1 2" key="1">
    <citation type="journal article" date="2021" name="Hortic Res">
        <title>High-quality reference genome and annotation aids understanding of berry development for evergreen blueberry (Vaccinium darrowii).</title>
        <authorList>
            <person name="Yu J."/>
            <person name="Hulse-Kemp A.M."/>
            <person name="Babiker E."/>
            <person name="Staton M."/>
        </authorList>
    </citation>
    <scope>NUCLEOTIDE SEQUENCE [LARGE SCALE GENOMIC DNA]</scope>
    <source>
        <strain evidence="2">cv. NJ 8807/NJ 8810</strain>
        <tissue evidence="1">Young leaf</tissue>
    </source>
</reference>
<proteinExistence type="predicted"/>
<organism evidence="1 2">
    <name type="scientific">Vaccinium darrowii</name>
    <dbReference type="NCBI Taxonomy" id="229202"/>
    <lineage>
        <taxon>Eukaryota</taxon>
        <taxon>Viridiplantae</taxon>
        <taxon>Streptophyta</taxon>
        <taxon>Embryophyta</taxon>
        <taxon>Tracheophyta</taxon>
        <taxon>Spermatophyta</taxon>
        <taxon>Magnoliopsida</taxon>
        <taxon>eudicotyledons</taxon>
        <taxon>Gunneridae</taxon>
        <taxon>Pentapetalae</taxon>
        <taxon>asterids</taxon>
        <taxon>Ericales</taxon>
        <taxon>Ericaceae</taxon>
        <taxon>Vaccinioideae</taxon>
        <taxon>Vaccinieae</taxon>
        <taxon>Vaccinium</taxon>
    </lineage>
</organism>
<accession>A0ACB7XTC9</accession>
<dbReference type="Proteomes" id="UP000828048">
    <property type="component" value="Chromosome 1"/>
</dbReference>
<protein>
    <submittedName>
        <fullName evidence="1">Uncharacterized protein</fullName>
    </submittedName>
</protein>
<keyword evidence="2" id="KW-1185">Reference proteome</keyword>
<evidence type="ECO:0000313" key="2">
    <source>
        <dbReference type="Proteomes" id="UP000828048"/>
    </source>
</evidence>
<name>A0ACB7XTC9_9ERIC</name>
<dbReference type="EMBL" id="CM037151">
    <property type="protein sequence ID" value="KAH7844166.1"/>
    <property type="molecule type" value="Genomic_DNA"/>
</dbReference>
<evidence type="ECO:0000313" key="1">
    <source>
        <dbReference type="EMBL" id="KAH7844166.1"/>
    </source>
</evidence>
<gene>
    <name evidence="1" type="ORF">Vadar_025052</name>
</gene>